<protein>
    <submittedName>
        <fullName evidence="1">FBXW9 protein</fullName>
    </submittedName>
</protein>
<sequence length="71" mass="8016">LQLENYLVAMSYRGTQIWAGDNQGRVYVFGNSSGTFQPARYFDVGHQLQITGLWHSLGSLYTTSTDKTLRV</sequence>
<dbReference type="Proteomes" id="UP000568556">
    <property type="component" value="Unassembled WGS sequence"/>
</dbReference>
<dbReference type="OrthoDB" id="71437at2759"/>
<accession>A0A7L0USC2</accession>
<reference evidence="1 2" key="1">
    <citation type="submission" date="2019-09" db="EMBL/GenBank/DDBJ databases">
        <title>Bird 10,000 Genomes (B10K) Project - Family phase.</title>
        <authorList>
            <person name="Zhang G."/>
        </authorList>
    </citation>
    <scope>NUCLEOTIDE SEQUENCE [LARGE SCALE GENOMIC DNA]</scope>
    <source>
        <strain evidence="1">B10K-DU-008-62</strain>
        <tissue evidence="1">Mixed tissue sample</tissue>
    </source>
</reference>
<evidence type="ECO:0000313" key="1">
    <source>
        <dbReference type="EMBL" id="NXL68942.1"/>
    </source>
</evidence>
<dbReference type="AlphaFoldDB" id="A0A7L0USC2"/>
<organism evidence="1 2">
    <name type="scientific">Chordeiles acutipennis</name>
    <name type="common">Lesser nighthawk</name>
    <name type="synonym">Caprimulgus acutipennis</name>
    <dbReference type="NCBI Taxonomy" id="118183"/>
    <lineage>
        <taxon>Eukaryota</taxon>
        <taxon>Metazoa</taxon>
        <taxon>Chordata</taxon>
        <taxon>Craniata</taxon>
        <taxon>Vertebrata</taxon>
        <taxon>Euteleostomi</taxon>
        <taxon>Archelosauria</taxon>
        <taxon>Archosauria</taxon>
        <taxon>Dinosauria</taxon>
        <taxon>Saurischia</taxon>
        <taxon>Theropoda</taxon>
        <taxon>Coelurosauria</taxon>
        <taxon>Aves</taxon>
        <taxon>Neognathae</taxon>
        <taxon>Neoaves</taxon>
        <taxon>Strisores</taxon>
        <taxon>Caprimulgiformes</taxon>
        <taxon>Caprimulgidae</taxon>
        <taxon>Chordeilinae</taxon>
        <taxon>Chordeiles</taxon>
    </lineage>
</organism>
<comment type="caution">
    <text evidence="1">The sequence shown here is derived from an EMBL/GenBank/DDBJ whole genome shotgun (WGS) entry which is preliminary data.</text>
</comment>
<name>A0A7L0USC2_CHOAC</name>
<gene>
    <name evidence="1" type="primary">Fbxw9</name>
    <name evidence="1" type="ORF">CHOACU_R01386</name>
</gene>
<evidence type="ECO:0000313" key="2">
    <source>
        <dbReference type="Proteomes" id="UP000568556"/>
    </source>
</evidence>
<feature type="non-terminal residue" evidence="1">
    <location>
        <position position="71"/>
    </location>
</feature>
<proteinExistence type="predicted"/>
<keyword evidence="2" id="KW-1185">Reference proteome</keyword>
<dbReference type="SUPFAM" id="SSF50978">
    <property type="entry name" value="WD40 repeat-like"/>
    <property type="match status" value="1"/>
</dbReference>
<dbReference type="EMBL" id="VXAQ01005396">
    <property type="protein sequence ID" value="NXL68942.1"/>
    <property type="molecule type" value="Genomic_DNA"/>
</dbReference>
<feature type="non-terminal residue" evidence="1">
    <location>
        <position position="1"/>
    </location>
</feature>
<dbReference type="InterPro" id="IPR036322">
    <property type="entry name" value="WD40_repeat_dom_sf"/>
</dbReference>